<reference evidence="2" key="1">
    <citation type="journal article" date="2020" name="Stud. Mycol.">
        <title>101 Dothideomycetes genomes: A test case for predicting lifestyles and emergence of pathogens.</title>
        <authorList>
            <person name="Haridas S."/>
            <person name="Albert R."/>
            <person name="Binder M."/>
            <person name="Bloem J."/>
            <person name="LaButti K."/>
            <person name="Salamov A."/>
            <person name="Andreopoulos B."/>
            <person name="Baker S."/>
            <person name="Barry K."/>
            <person name="Bills G."/>
            <person name="Bluhm B."/>
            <person name="Cannon C."/>
            <person name="Castanera R."/>
            <person name="Culley D."/>
            <person name="Daum C."/>
            <person name="Ezra D."/>
            <person name="Gonzalez J."/>
            <person name="Henrissat B."/>
            <person name="Kuo A."/>
            <person name="Liang C."/>
            <person name="Lipzen A."/>
            <person name="Lutzoni F."/>
            <person name="Magnuson J."/>
            <person name="Mondo S."/>
            <person name="Nolan M."/>
            <person name="Ohm R."/>
            <person name="Pangilinan J."/>
            <person name="Park H.-J."/>
            <person name="Ramirez L."/>
            <person name="Alfaro M."/>
            <person name="Sun H."/>
            <person name="Tritt A."/>
            <person name="Yoshinaga Y."/>
            <person name="Zwiers L.-H."/>
            <person name="Turgeon B."/>
            <person name="Goodwin S."/>
            <person name="Spatafora J."/>
            <person name="Crous P."/>
            <person name="Grigoriev I."/>
        </authorList>
    </citation>
    <scope>NUCLEOTIDE SEQUENCE [LARGE SCALE GENOMIC DNA]</scope>
    <source>
        <strain evidence="2">CECT 20119</strain>
    </source>
</reference>
<dbReference type="PANTHER" id="PTHR38790">
    <property type="entry name" value="2EXR DOMAIN-CONTAINING PROTEIN-RELATED"/>
    <property type="match status" value="1"/>
</dbReference>
<feature type="non-terminal residue" evidence="1">
    <location>
        <position position="1"/>
    </location>
</feature>
<feature type="non-terminal residue" evidence="1">
    <location>
        <position position="224"/>
    </location>
</feature>
<protein>
    <recommendedName>
        <fullName evidence="3">F-box domain-containing protein</fullName>
    </recommendedName>
</protein>
<dbReference type="Proteomes" id="UP000799538">
    <property type="component" value="Unassembled WGS sequence"/>
</dbReference>
<gene>
    <name evidence="1" type="ORF">BDZ85DRAFT_185975</name>
</gene>
<dbReference type="OrthoDB" id="2951834at2759"/>
<dbReference type="PANTHER" id="PTHR38790:SF4">
    <property type="entry name" value="2EXR DOMAIN-CONTAINING PROTEIN"/>
    <property type="match status" value="1"/>
</dbReference>
<keyword evidence="2" id="KW-1185">Reference proteome</keyword>
<accession>A0A6A6GJJ4</accession>
<proteinExistence type="predicted"/>
<name>A0A6A6GJJ4_9PEZI</name>
<dbReference type="EMBL" id="ML992503">
    <property type="protein sequence ID" value="KAF2225851.1"/>
    <property type="molecule type" value="Genomic_DNA"/>
</dbReference>
<sequence>TRTMNCQHQSPLFRLPFEIRHQIYSYLLLSPSVTVAVVQNKLHPAILSTCRRIHEEAYPSLYSLVFTAHPTLLTSLPYYLVRHRPVPPHLGSRIKRWHILVRLDVDLRFTPEQARDAFTGCDQLTVEVVQAMYGSCDFAVLGPFEDVRGVRLAKVMGSLGDGRYGNWLQKRMMLSQSDDGVPFDETDEEREVRELGAGDRGKRFDRQWRLGPVSRGRDVWEGNR</sequence>
<evidence type="ECO:0000313" key="1">
    <source>
        <dbReference type="EMBL" id="KAF2225851.1"/>
    </source>
</evidence>
<evidence type="ECO:0008006" key="3">
    <source>
        <dbReference type="Google" id="ProtNLM"/>
    </source>
</evidence>
<evidence type="ECO:0000313" key="2">
    <source>
        <dbReference type="Proteomes" id="UP000799538"/>
    </source>
</evidence>
<dbReference type="AlphaFoldDB" id="A0A6A6GJJ4"/>
<organism evidence="1 2">
    <name type="scientific">Elsinoe ampelina</name>
    <dbReference type="NCBI Taxonomy" id="302913"/>
    <lineage>
        <taxon>Eukaryota</taxon>
        <taxon>Fungi</taxon>
        <taxon>Dikarya</taxon>
        <taxon>Ascomycota</taxon>
        <taxon>Pezizomycotina</taxon>
        <taxon>Dothideomycetes</taxon>
        <taxon>Dothideomycetidae</taxon>
        <taxon>Myriangiales</taxon>
        <taxon>Elsinoaceae</taxon>
        <taxon>Elsinoe</taxon>
    </lineage>
</organism>